<reference evidence="3" key="1">
    <citation type="submission" date="2023-07" db="EMBL/GenBank/DDBJ databases">
        <title>Genomic Encyclopedia of Type Strains, Phase IV (KMG-IV): sequencing the most valuable type-strain genomes for metagenomic binning, comparative biology and taxonomic classification.</title>
        <authorList>
            <person name="Goeker M."/>
        </authorList>
    </citation>
    <scope>NUCLEOTIDE SEQUENCE</scope>
    <source>
        <strain evidence="3">DSM 19569</strain>
    </source>
</reference>
<protein>
    <recommendedName>
        <fullName evidence="5">Porin</fullName>
    </recommendedName>
</protein>
<proteinExistence type="predicted"/>
<feature type="region of interest" description="Disordered" evidence="1">
    <location>
        <begin position="62"/>
        <end position="83"/>
    </location>
</feature>
<evidence type="ECO:0000256" key="1">
    <source>
        <dbReference type="SAM" id="MobiDB-lite"/>
    </source>
</evidence>
<dbReference type="RefSeq" id="WP_230367173.1">
    <property type="nucleotide sequence ID" value="NZ_JAJALK010000009.1"/>
</dbReference>
<evidence type="ECO:0000256" key="2">
    <source>
        <dbReference type="SAM" id="SignalP"/>
    </source>
</evidence>
<evidence type="ECO:0000313" key="4">
    <source>
        <dbReference type="Proteomes" id="UP001223420"/>
    </source>
</evidence>
<sequence>MSKPFSLALAAALLLSVPAGAARADNTASFGAANAALLRGYTASPPQLYVSSGSPGYGFLSDGTAPTDAITAPQRPRAPVRAR</sequence>
<dbReference type="EMBL" id="JAUSWL010000008">
    <property type="protein sequence ID" value="MDQ0545447.1"/>
    <property type="molecule type" value="Genomic_DNA"/>
</dbReference>
<accession>A0AAJ1TXR2</accession>
<dbReference type="AlphaFoldDB" id="A0AAJ1TXR2"/>
<comment type="caution">
    <text evidence="3">The sequence shown here is derived from an EMBL/GenBank/DDBJ whole genome shotgun (WGS) entry which is preliminary data.</text>
</comment>
<dbReference type="Proteomes" id="UP001223420">
    <property type="component" value="Unassembled WGS sequence"/>
</dbReference>
<evidence type="ECO:0000313" key="3">
    <source>
        <dbReference type="EMBL" id="MDQ0545447.1"/>
    </source>
</evidence>
<feature type="chain" id="PRO_5042464136" description="Porin" evidence="2">
    <location>
        <begin position="22"/>
        <end position="83"/>
    </location>
</feature>
<organism evidence="3 4">
    <name type="scientific">Methylobacterium brachiatum</name>
    <dbReference type="NCBI Taxonomy" id="269660"/>
    <lineage>
        <taxon>Bacteria</taxon>
        <taxon>Pseudomonadati</taxon>
        <taxon>Pseudomonadota</taxon>
        <taxon>Alphaproteobacteria</taxon>
        <taxon>Hyphomicrobiales</taxon>
        <taxon>Methylobacteriaceae</taxon>
        <taxon>Methylobacterium</taxon>
    </lineage>
</organism>
<gene>
    <name evidence="3" type="ORF">QO001_004390</name>
</gene>
<feature type="signal peptide" evidence="2">
    <location>
        <begin position="1"/>
        <end position="21"/>
    </location>
</feature>
<name>A0AAJ1TXR2_9HYPH</name>
<keyword evidence="2" id="KW-0732">Signal</keyword>
<evidence type="ECO:0008006" key="5">
    <source>
        <dbReference type="Google" id="ProtNLM"/>
    </source>
</evidence>